<dbReference type="AlphaFoldDB" id="A0A0P1EN88"/>
<protein>
    <submittedName>
        <fullName evidence="1">Uncharacterized protein</fullName>
    </submittedName>
</protein>
<dbReference type="Proteomes" id="UP000050786">
    <property type="component" value="Unassembled WGS sequence"/>
</dbReference>
<evidence type="ECO:0000313" key="1">
    <source>
        <dbReference type="EMBL" id="CUH42765.1"/>
    </source>
</evidence>
<proteinExistence type="predicted"/>
<name>A0A0P1EN88_9RHOB</name>
<keyword evidence="2" id="KW-1185">Reference proteome</keyword>
<organism evidence="1 2">
    <name type="scientific">Ruegeria atlantica</name>
    <dbReference type="NCBI Taxonomy" id="81569"/>
    <lineage>
        <taxon>Bacteria</taxon>
        <taxon>Pseudomonadati</taxon>
        <taxon>Pseudomonadota</taxon>
        <taxon>Alphaproteobacteria</taxon>
        <taxon>Rhodobacterales</taxon>
        <taxon>Roseobacteraceae</taxon>
        <taxon>Ruegeria</taxon>
    </lineage>
</organism>
<sequence>MMGLSVLMIPTDGDYGGMDITCERETTFTK</sequence>
<accession>A0A0P1EN88</accession>
<gene>
    <name evidence="1" type="ORF">RUM4293_01654</name>
</gene>
<reference evidence="2" key="1">
    <citation type="submission" date="2015-09" db="EMBL/GenBank/DDBJ databases">
        <authorList>
            <person name="Rodrigo-Torres L."/>
            <person name="Arahal D.R."/>
        </authorList>
    </citation>
    <scope>NUCLEOTIDE SEQUENCE [LARGE SCALE GENOMIC DNA]</scope>
    <source>
        <strain evidence="2">CECT 4293</strain>
    </source>
</reference>
<evidence type="ECO:0000313" key="2">
    <source>
        <dbReference type="Proteomes" id="UP000050786"/>
    </source>
</evidence>
<dbReference type="EMBL" id="CYPS01000026">
    <property type="protein sequence ID" value="CUH42765.1"/>
    <property type="molecule type" value="Genomic_DNA"/>
</dbReference>